<protein>
    <recommendedName>
        <fullName evidence="7">ABC-2 type transporter transmembrane domain-containing protein</fullName>
    </recommendedName>
</protein>
<evidence type="ECO:0000313" key="8">
    <source>
        <dbReference type="EMBL" id="GGD80325.1"/>
    </source>
</evidence>
<keyword evidence="4 6" id="KW-1133">Transmembrane helix</keyword>
<gene>
    <name evidence="8" type="primary">yhaP</name>
    <name evidence="8" type="ORF">GCM10010911_43040</name>
</gene>
<feature type="transmembrane region" description="Helical" evidence="6">
    <location>
        <begin position="211"/>
        <end position="232"/>
    </location>
</feature>
<evidence type="ECO:0000256" key="6">
    <source>
        <dbReference type="SAM" id="Phobius"/>
    </source>
</evidence>
<dbReference type="InterPro" id="IPR013525">
    <property type="entry name" value="ABC2_TM"/>
</dbReference>
<dbReference type="Pfam" id="PF12698">
    <property type="entry name" value="ABC2_membrane_3"/>
    <property type="match status" value="1"/>
</dbReference>
<feature type="transmembrane region" description="Helical" evidence="6">
    <location>
        <begin position="261"/>
        <end position="285"/>
    </location>
</feature>
<reference evidence="8" key="1">
    <citation type="journal article" date="2014" name="Int. J. Syst. Evol. Microbiol.">
        <title>Complete genome sequence of Corynebacterium casei LMG S-19264T (=DSM 44701T), isolated from a smear-ripened cheese.</title>
        <authorList>
            <consortium name="US DOE Joint Genome Institute (JGI-PGF)"/>
            <person name="Walter F."/>
            <person name="Albersmeier A."/>
            <person name="Kalinowski J."/>
            <person name="Ruckert C."/>
        </authorList>
    </citation>
    <scope>NUCLEOTIDE SEQUENCE</scope>
    <source>
        <strain evidence="8">CGMCC 1.15178</strain>
    </source>
</reference>
<dbReference type="GO" id="GO:0005886">
    <property type="term" value="C:plasma membrane"/>
    <property type="evidence" value="ECO:0007669"/>
    <property type="project" value="UniProtKB-SubCell"/>
</dbReference>
<evidence type="ECO:0000256" key="2">
    <source>
        <dbReference type="ARBA" id="ARBA00022475"/>
    </source>
</evidence>
<evidence type="ECO:0000256" key="5">
    <source>
        <dbReference type="ARBA" id="ARBA00023136"/>
    </source>
</evidence>
<comment type="caution">
    <text evidence="8">The sequence shown here is derived from an EMBL/GenBank/DDBJ whole genome shotgun (WGS) entry which is preliminary data.</text>
</comment>
<sequence length="444" mass="48318">MNNGFWTVVGFTVKNKFRGKAFLITTIIIAIILSVVINLPYLFSKFSGEDKPTAVGYLDSAQEQLSSQMFTSTGIAALLDEYYQKQEKPEIKMVAIPDAGSEEANEKALKQAVSDEKVDGYLEFKAATDGGFPSVVYKSEALLDTGSTRSLQAALLSIKNEAVLTGVGLSDELKQVLQAPVVIDSVQISTSDGAGSVGQGKTASQQAMDIGLVYVILFMLFMAIMITGQMIASEITAEKSSRVMEILITSVSPLKGMFGKIFGMFLVGLTQISVYIIVIIVNMTLPHNLDTLKDMNISLSEVDPVLLVYAIIFYLLGYFLFATMFAAVGSIVSRTEDLGQAVLPITMLSLAGFYICMFGGLNNPNTMLIKVASFIPFFSPYAMVTRLGLSNPPYWQVWLSIAALAVSIVIVGWLAAKIYRAGVLMYGKRPSIRELRKAMRAYKG</sequence>
<keyword evidence="3 6" id="KW-0812">Transmembrane</keyword>
<name>A0A916Z7S9_9BACL</name>
<proteinExistence type="predicted"/>
<dbReference type="AlphaFoldDB" id="A0A916Z7S9"/>
<feature type="domain" description="ABC-2 type transporter transmembrane" evidence="7">
    <location>
        <begin position="20"/>
        <end position="416"/>
    </location>
</feature>
<comment type="subcellular location">
    <subcellularLocation>
        <location evidence="1">Cell membrane</location>
        <topology evidence="1">Multi-pass membrane protein</topology>
    </subcellularLocation>
</comment>
<keyword evidence="2" id="KW-1003">Cell membrane</keyword>
<evidence type="ECO:0000256" key="4">
    <source>
        <dbReference type="ARBA" id="ARBA00022989"/>
    </source>
</evidence>
<dbReference type="InterPro" id="IPR051449">
    <property type="entry name" value="ABC-2_transporter_component"/>
</dbReference>
<evidence type="ECO:0000259" key="7">
    <source>
        <dbReference type="Pfam" id="PF12698"/>
    </source>
</evidence>
<dbReference type="EMBL" id="BMHP01000003">
    <property type="protein sequence ID" value="GGD80325.1"/>
    <property type="molecule type" value="Genomic_DNA"/>
</dbReference>
<feature type="transmembrane region" description="Helical" evidence="6">
    <location>
        <begin position="20"/>
        <end position="43"/>
    </location>
</feature>
<reference evidence="8" key="2">
    <citation type="submission" date="2020-09" db="EMBL/GenBank/DDBJ databases">
        <authorList>
            <person name="Sun Q."/>
            <person name="Zhou Y."/>
        </authorList>
    </citation>
    <scope>NUCLEOTIDE SEQUENCE</scope>
    <source>
        <strain evidence="8">CGMCC 1.15178</strain>
    </source>
</reference>
<evidence type="ECO:0000256" key="1">
    <source>
        <dbReference type="ARBA" id="ARBA00004651"/>
    </source>
</evidence>
<organism evidence="8 9">
    <name type="scientific">Paenibacillus nasutitermitis</name>
    <dbReference type="NCBI Taxonomy" id="1652958"/>
    <lineage>
        <taxon>Bacteria</taxon>
        <taxon>Bacillati</taxon>
        <taxon>Bacillota</taxon>
        <taxon>Bacilli</taxon>
        <taxon>Bacillales</taxon>
        <taxon>Paenibacillaceae</taxon>
        <taxon>Paenibacillus</taxon>
    </lineage>
</organism>
<keyword evidence="9" id="KW-1185">Reference proteome</keyword>
<dbReference type="PANTHER" id="PTHR30294:SF29">
    <property type="entry name" value="MULTIDRUG ABC TRANSPORTER PERMEASE YBHS-RELATED"/>
    <property type="match status" value="1"/>
</dbReference>
<dbReference type="Proteomes" id="UP000612456">
    <property type="component" value="Unassembled WGS sequence"/>
</dbReference>
<keyword evidence="5 6" id="KW-0472">Membrane</keyword>
<feature type="transmembrane region" description="Helical" evidence="6">
    <location>
        <begin position="368"/>
        <end position="389"/>
    </location>
</feature>
<accession>A0A916Z7S9</accession>
<feature type="transmembrane region" description="Helical" evidence="6">
    <location>
        <begin position="341"/>
        <end position="361"/>
    </location>
</feature>
<feature type="transmembrane region" description="Helical" evidence="6">
    <location>
        <begin position="395"/>
        <end position="416"/>
    </location>
</feature>
<feature type="transmembrane region" description="Helical" evidence="6">
    <location>
        <begin position="306"/>
        <end position="329"/>
    </location>
</feature>
<dbReference type="PANTHER" id="PTHR30294">
    <property type="entry name" value="MEMBRANE COMPONENT OF ABC TRANSPORTER YHHJ-RELATED"/>
    <property type="match status" value="1"/>
</dbReference>
<evidence type="ECO:0000313" key="9">
    <source>
        <dbReference type="Proteomes" id="UP000612456"/>
    </source>
</evidence>
<evidence type="ECO:0000256" key="3">
    <source>
        <dbReference type="ARBA" id="ARBA00022692"/>
    </source>
</evidence>
<dbReference type="GO" id="GO:0140359">
    <property type="term" value="F:ABC-type transporter activity"/>
    <property type="evidence" value="ECO:0007669"/>
    <property type="project" value="InterPro"/>
</dbReference>
<dbReference type="RefSeq" id="WP_188994776.1">
    <property type="nucleotide sequence ID" value="NZ_BMHP01000003.1"/>
</dbReference>